<proteinExistence type="predicted"/>
<evidence type="ECO:0000313" key="3">
    <source>
        <dbReference type="Proteomes" id="UP001445076"/>
    </source>
</evidence>
<feature type="compositionally biased region" description="Low complexity" evidence="1">
    <location>
        <begin position="140"/>
        <end position="181"/>
    </location>
</feature>
<organism evidence="2 3">
    <name type="scientific">Cherax quadricarinatus</name>
    <name type="common">Australian red claw crayfish</name>
    <dbReference type="NCBI Taxonomy" id="27406"/>
    <lineage>
        <taxon>Eukaryota</taxon>
        <taxon>Metazoa</taxon>
        <taxon>Ecdysozoa</taxon>
        <taxon>Arthropoda</taxon>
        <taxon>Crustacea</taxon>
        <taxon>Multicrustacea</taxon>
        <taxon>Malacostraca</taxon>
        <taxon>Eumalacostraca</taxon>
        <taxon>Eucarida</taxon>
        <taxon>Decapoda</taxon>
        <taxon>Pleocyemata</taxon>
        <taxon>Astacidea</taxon>
        <taxon>Parastacoidea</taxon>
        <taxon>Parastacidae</taxon>
        <taxon>Cherax</taxon>
    </lineage>
</organism>
<accession>A0AAW0W0W5</accession>
<feature type="region of interest" description="Disordered" evidence="1">
    <location>
        <begin position="48"/>
        <end position="192"/>
    </location>
</feature>
<dbReference type="Proteomes" id="UP001445076">
    <property type="component" value="Unassembled WGS sequence"/>
</dbReference>
<feature type="region of interest" description="Disordered" evidence="1">
    <location>
        <begin position="272"/>
        <end position="304"/>
    </location>
</feature>
<sequence length="304" mass="33841">MRPRWQVKEYSLIKYLRECVWALERLDSRINMIRHSWSTPCFIPEEMEPSQDTLLRSQPAAPRPRSRSCLIPPELQNEDVQEDISQQRNFRRLSCIPSKDDDDDDAPIYIPGTSEGPVVGAADEKPSTSDPATESEERSTTASPTRCPTRSSTSSPTQCASSRSRAPSSSPSRDGSRSTSAPVLRPRVLYRTRKTSMPSRIRIPEDGVAYCLSPLFSPLSSPPIPSDAFTMKQLEYGSGGLGTPLSPTVRRSVDEASLWRRRTGAYAVPGAYRQTSTEEVRRRRESLASASPHHLSTSSIHHPS</sequence>
<evidence type="ECO:0000256" key="1">
    <source>
        <dbReference type="SAM" id="MobiDB-lite"/>
    </source>
</evidence>
<name>A0AAW0W0W5_CHEQU</name>
<keyword evidence="3" id="KW-1185">Reference proteome</keyword>
<feature type="compositionally biased region" description="Basic and acidic residues" evidence="1">
    <location>
        <begin position="276"/>
        <end position="286"/>
    </location>
</feature>
<dbReference type="EMBL" id="JARKIK010000091">
    <property type="protein sequence ID" value="KAK8723054.1"/>
    <property type="molecule type" value="Genomic_DNA"/>
</dbReference>
<feature type="non-terminal residue" evidence="2">
    <location>
        <position position="304"/>
    </location>
</feature>
<dbReference type="AlphaFoldDB" id="A0AAW0W0W5"/>
<feature type="compositionally biased region" description="Polar residues" evidence="1">
    <location>
        <begin position="294"/>
        <end position="304"/>
    </location>
</feature>
<reference evidence="2 3" key="1">
    <citation type="journal article" date="2024" name="BMC Genomics">
        <title>Genome assembly of redclaw crayfish (Cherax quadricarinatus) provides insights into its immune adaptation and hypoxia tolerance.</title>
        <authorList>
            <person name="Liu Z."/>
            <person name="Zheng J."/>
            <person name="Li H."/>
            <person name="Fang K."/>
            <person name="Wang S."/>
            <person name="He J."/>
            <person name="Zhou D."/>
            <person name="Weng S."/>
            <person name="Chi M."/>
            <person name="Gu Z."/>
            <person name="He J."/>
            <person name="Li F."/>
            <person name="Wang M."/>
        </authorList>
    </citation>
    <scope>NUCLEOTIDE SEQUENCE [LARGE SCALE GENOMIC DNA]</scope>
    <source>
        <strain evidence="2">ZL_2023a</strain>
    </source>
</reference>
<evidence type="ECO:0000313" key="2">
    <source>
        <dbReference type="EMBL" id="KAK8723054.1"/>
    </source>
</evidence>
<gene>
    <name evidence="2" type="ORF">OTU49_011818</name>
</gene>
<protein>
    <submittedName>
        <fullName evidence="2">Uncharacterized protein</fullName>
    </submittedName>
</protein>
<comment type="caution">
    <text evidence="2">The sequence shown here is derived from an EMBL/GenBank/DDBJ whole genome shotgun (WGS) entry which is preliminary data.</text>
</comment>